<dbReference type="InterPro" id="IPR036909">
    <property type="entry name" value="Cyt_c-like_dom_sf"/>
</dbReference>
<dbReference type="InterPro" id="IPR009056">
    <property type="entry name" value="Cyt_c-like_dom"/>
</dbReference>
<organism evidence="7 8">
    <name type="scientific">Hirschia litorea</name>
    <dbReference type="NCBI Taxonomy" id="1199156"/>
    <lineage>
        <taxon>Bacteria</taxon>
        <taxon>Pseudomonadati</taxon>
        <taxon>Pseudomonadota</taxon>
        <taxon>Alphaproteobacteria</taxon>
        <taxon>Hyphomonadales</taxon>
        <taxon>Hyphomonadaceae</taxon>
        <taxon>Hirschia</taxon>
    </lineage>
</organism>
<feature type="domain" description="Cytochrome c" evidence="6">
    <location>
        <begin position="188"/>
        <end position="279"/>
    </location>
</feature>
<reference evidence="8" key="1">
    <citation type="journal article" date="2019" name="Int. J. Syst. Evol. Microbiol.">
        <title>The Global Catalogue of Microorganisms (GCM) 10K type strain sequencing project: providing services to taxonomists for standard genome sequencing and annotation.</title>
        <authorList>
            <consortium name="The Broad Institute Genomics Platform"/>
            <consortium name="The Broad Institute Genome Sequencing Center for Infectious Disease"/>
            <person name="Wu L."/>
            <person name="Ma J."/>
        </authorList>
    </citation>
    <scope>NUCLEOTIDE SEQUENCE [LARGE SCALE GENOMIC DNA]</scope>
    <source>
        <strain evidence="8">CCUG 51308</strain>
    </source>
</reference>
<dbReference type="InterPro" id="IPR022655">
    <property type="entry name" value="DUF1553"/>
</dbReference>
<evidence type="ECO:0000256" key="3">
    <source>
        <dbReference type="ARBA" id="ARBA00023004"/>
    </source>
</evidence>
<dbReference type="PROSITE" id="PS51007">
    <property type="entry name" value="CYTC"/>
    <property type="match status" value="2"/>
</dbReference>
<proteinExistence type="predicted"/>
<comment type="caution">
    <text evidence="7">The sequence shown here is derived from an EMBL/GenBank/DDBJ whole genome shotgun (WGS) entry which is preliminary data.</text>
</comment>
<dbReference type="Pfam" id="PF07583">
    <property type="entry name" value="PSCyt2"/>
    <property type="match status" value="1"/>
</dbReference>
<accession>A0ABW2INR5</accession>
<evidence type="ECO:0000259" key="6">
    <source>
        <dbReference type="PROSITE" id="PS51007"/>
    </source>
</evidence>
<keyword evidence="2 4" id="KW-0479">Metal-binding</keyword>
<dbReference type="Gene3D" id="1.10.760.10">
    <property type="entry name" value="Cytochrome c-like domain"/>
    <property type="match status" value="1"/>
</dbReference>
<dbReference type="PANTHER" id="PTHR35889:SF3">
    <property type="entry name" value="F-BOX DOMAIN-CONTAINING PROTEIN"/>
    <property type="match status" value="1"/>
</dbReference>
<evidence type="ECO:0000256" key="1">
    <source>
        <dbReference type="ARBA" id="ARBA00022617"/>
    </source>
</evidence>
<sequence>MKPFLHKSETAQAGVTQRTSFISPLGVRGRLYGSVVGVLAILATSGCFSGVFASDNLASDQATSDVASVEAKMQPVSAVSGEATLFDTEIMPMFEASCVSCHGPKKQEAGFRLDTYENMMRAGDSGVVFVTPHKPEESMLIDLVLGDDPFIEQMPSEGKKLTPEQVDQLRNWIAEGAEGPAPKVYTVDFATQIEPILKENCASCHAGSSPESGMDILKRASLLKGGDSGHPSIVAGDPVGSALIQRVTSEDAAFRMPREGDPLSEEQIHLLTTWISEGANWPGQMDATEYEVTTDLWSMQPIERPDVPAIEGASPIDAFLIEALDEKGLSPVGAAEPQTLARRASLVLTGLPPKASRVSEFIDAWNKDPDAAYSAYLDELFASKHFGERWAQHWIDVVRWSESNGSEANEFRKNAWQYRDYLINAFNDDKPYDLFLKEQMAGDVLGVDIATGFLVAGPHVPDQTVGQEASAIRQARFDRLDEIVQTVSSGVMGMTVTCARCHSHKFDPISIKDYYAMAAIFQDIEYDSRLPNLPDTDPRMQAEKRLDGQINEIREFLADKAGDWREEWTDHVKVHFGDVVKTDTVRVRFPGGNEMNEFTFDEIAFFDDFSSLDNLAITHTPKVTESRKRGKNGRPPSNLVNGIYTRMNGWGHNKGDSDGEPWLLFEFEDDILLERMEFSRSRWDYYGTDFMLNKNSPYAPEPVPYLIEVLDENGDWKEVANWAPDSEIDVEKELLKKVKDLSLKREKEGRQMMFMGQLIEPAVTHVLYRGSPETPREEVMPRGFEVLKADFGLDSNSSGPERRMAMAEWLVAPENPLTSRVMANRLWSLVFGEGIVNSPGDFGFAGGTPSHPELLDWLASEFVEDDWSMKTILRKMVETDAFKRSSKPEPHAFKEDASNIYLWRFAPRWAEGEIIRDSMLASAGILNDQLGGESFRILAPKRRYDQWQVVDNWSEKTWRRTIYQEHIRAVDDNLFTAFDLPGHGQMTHDRPRSTTPLQAFNLLNSDFTLAVSEKLVERAKREAGEDVSDQVARMFVLVLGREPDEQDIQELTQLAKSDDLMLVARLLYNLNEFRYIQ</sequence>
<dbReference type="InterPro" id="IPR011444">
    <property type="entry name" value="DUF1549"/>
</dbReference>
<dbReference type="InterPro" id="IPR011429">
    <property type="entry name" value="Cyt_c_Planctomycete-type"/>
</dbReference>
<keyword evidence="5" id="KW-0472">Membrane</keyword>
<dbReference type="Pfam" id="PF07587">
    <property type="entry name" value="PSD1"/>
    <property type="match status" value="1"/>
</dbReference>
<evidence type="ECO:0000313" key="7">
    <source>
        <dbReference type="EMBL" id="MFC7292623.1"/>
    </source>
</evidence>
<gene>
    <name evidence="7" type="ORF">ACFQS8_13410</name>
</gene>
<keyword evidence="1 4" id="KW-0349">Heme</keyword>
<name>A0ABW2INR5_9PROT</name>
<feature type="domain" description="Cytochrome c" evidence="6">
    <location>
        <begin position="76"/>
        <end position="177"/>
    </location>
</feature>
<evidence type="ECO:0000256" key="5">
    <source>
        <dbReference type="SAM" id="Phobius"/>
    </source>
</evidence>
<protein>
    <submittedName>
        <fullName evidence="7">PSD1 and planctomycete cytochrome C domain-containing protein</fullName>
    </submittedName>
</protein>
<keyword evidence="5" id="KW-0812">Transmembrane</keyword>
<dbReference type="Pfam" id="PF07635">
    <property type="entry name" value="PSCyt1"/>
    <property type="match status" value="2"/>
</dbReference>
<dbReference type="PANTHER" id="PTHR35889">
    <property type="entry name" value="CYCLOINULO-OLIGOSACCHARIDE FRUCTANOTRANSFERASE-RELATED"/>
    <property type="match status" value="1"/>
</dbReference>
<dbReference type="EMBL" id="JBHTBR010000005">
    <property type="protein sequence ID" value="MFC7292623.1"/>
    <property type="molecule type" value="Genomic_DNA"/>
</dbReference>
<evidence type="ECO:0000313" key="8">
    <source>
        <dbReference type="Proteomes" id="UP001596492"/>
    </source>
</evidence>
<evidence type="ECO:0000256" key="2">
    <source>
        <dbReference type="ARBA" id="ARBA00022723"/>
    </source>
</evidence>
<keyword evidence="3 4" id="KW-0408">Iron</keyword>
<keyword evidence="5" id="KW-1133">Transmembrane helix</keyword>
<dbReference type="Proteomes" id="UP001596492">
    <property type="component" value="Unassembled WGS sequence"/>
</dbReference>
<evidence type="ECO:0000256" key="4">
    <source>
        <dbReference type="PROSITE-ProRule" id="PRU00433"/>
    </source>
</evidence>
<keyword evidence="8" id="KW-1185">Reference proteome</keyword>
<dbReference type="SUPFAM" id="SSF46626">
    <property type="entry name" value="Cytochrome c"/>
    <property type="match status" value="1"/>
</dbReference>
<feature type="transmembrane region" description="Helical" evidence="5">
    <location>
        <begin position="31"/>
        <end position="53"/>
    </location>
</feature>
<dbReference type="RefSeq" id="WP_382168200.1">
    <property type="nucleotide sequence ID" value="NZ_JBHTBR010000005.1"/>
</dbReference>